<dbReference type="GO" id="GO:0015175">
    <property type="term" value="F:neutral L-amino acid transmembrane transporter activity"/>
    <property type="evidence" value="ECO:0000318"/>
    <property type="project" value="GO_Central"/>
</dbReference>
<feature type="transmembrane region" description="Helical" evidence="1">
    <location>
        <begin position="12"/>
        <end position="33"/>
    </location>
</feature>
<proteinExistence type="predicted"/>
<reference evidence="2" key="3">
    <citation type="submission" date="2025-08" db="UniProtKB">
        <authorList>
            <consortium name="Ensembl"/>
        </authorList>
    </citation>
    <scope>IDENTIFICATION</scope>
</reference>
<feature type="transmembrane region" description="Helical" evidence="1">
    <location>
        <begin position="124"/>
        <end position="143"/>
    </location>
</feature>
<feature type="transmembrane region" description="Helical" evidence="1">
    <location>
        <begin position="101"/>
        <end position="118"/>
    </location>
</feature>
<dbReference type="OMA" id="AFLRIMY"/>
<feature type="transmembrane region" description="Helical" evidence="1">
    <location>
        <begin position="186"/>
        <end position="206"/>
    </location>
</feature>
<dbReference type="GO" id="GO:0015179">
    <property type="term" value="F:L-amino acid transmembrane transporter activity"/>
    <property type="evidence" value="ECO:0000318"/>
    <property type="project" value="GO_Central"/>
</dbReference>
<protein>
    <recommendedName>
        <fullName evidence="4">Major facilitator superfamily (MFS) profile domain-containing protein</fullName>
    </recommendedName>
</protein>
<accession>F6PND8</accession>
<dbReference type="InterPro" id="IPR036259">
    <property type="entry name" value="MFS_trans_sf"/>
</dbReference>
<dbReference type="AlphaFoldDB" id="F6PND8"/>
<evidence type="ECO:0000256" key="1">
    <source>
        <dbReference type="SAM" id="Phobius"/>
    </source>
</evidence>
<reference evidence="3" key="1">
    <citation type="journal article" date="2002" name="Science">
        <title>The draft genome of Ciona intestinalis: insights into chordate and vertebrate origins.</title>
        <authorList>
            <person name="Dehal P."/>
            <person name="Satou Y."/>
            <person name="Campbell R.K."/>
            <person name="Chapman J."/>
            <person name="Degnan B."/>
            <person name="De Tomaso A."/>
            <person name="Davidson B."/>
            <person name="Di Gregorio A."/>
            <person name="Gelpke M."/>
            <person name="Goodstein D.M."/>
            <person name="Harafuji N."/>
            <person name="Hastings K.E."/>
            <person name="Ho I."/>
            <person name="Hotta K."/>
            <person name="Huang W."/>
            <person name="Kawashima T."/>
            <person name="Lemaire P."/>
            <person name="Martinez D."/>
            <person name="Meinertzhagen I.A."/>
            <person name="Necula S."/>
            <person name="Nonaka M."/>
            <person name="Putnam N."/>
            <person name="Rash S."/>
            <person name="Saiga H."/>
            <person name="Satake M."/>
            <person name="Terry A."/>
            <person name="Yamada L."/>
            <person name="Wang H.G."/>
            <person name="Awazu S."/>
            <person name="Azumi K."/>
            <person name="Boore J."/>
            <person name="Branno M."/>
            <person name="Chin-Bow S."/>
            <person name="DeSantis R."/>
            <person name="Doyle S."/>
            <person name="Francino P."/>
            <person name="Keys D.N."/>
            <person name="Haga S."/>
            <person name="Hayashi H."/>
            <person name="Hino K."/>
            <person name="Imai K.S."/>
            <person name="Inaba K."/>
            <person name="Kano S."/>
            <person name="Kobayashi K."/>
            <person name="Kobayashi M."/>
            <person name="Lee B.I."/>
            <person name="Makabe K.W."/>
            <person name="Manohar C."/>
            <person name="Matassi G."/>
            <person name="Medina M."/>
            <person name="Mochizuki Y."/>
            <person name="Mount S."/>
            <person name="Morishita T."/>
            <person name="Miura S."/>
            <person name="Nakayama A."/>
            <person name="Nishizaka S."/>
            <person name="Nomoto H."/>
            <person name="Ohta F."/>
            <person name="Oishi K."/>
            <person name="Rigoutsos I."/>
            <person name="Sano M."/>
            <person name="Sasaki A."/>
            <person name="Sasakura Y."/>
            <person name="Shoguchi E."/>
            <person name="Shin-i T."/>
            <person name="Spagnuolo A."/>
            <person name="Stainier D."/>
            <person name="Suzuki M.M."/>
            <person name="Tassy O."/>
            <person name="Takatori N."/>
            <person name="Tokuoka M."/>
            <person name="Yagi K."/>
            <person name="Yoshizaki F."/>
            <person name="Wada S."/>
            <person name="Zhang C."/>
            <person name="Hyatt P.D."/>
            <person name="Larimer F."/>
            <person name="Detter C."/>
            <person name="Doggett N."/>
            <person name="Glavina T."/>
            <person name="Hawkins T."/>
            <person name="Richardson P."/>
            <person name="Lucas S."/>
            <person name="Kohara Y."/>
            <person name="Levine M."/>
            <person name="Satoh N."/>
            <person name="Rokhsar D.S."/>
        </authorList>
    </citation>
    <scope>NUCLEOTIDE SEQUENCE [LARGE SCALE GENOMIC DNA]</scope>
</reference>
<feature type="transmembrane region" description="Helical" evidence="1">
    <location>
        <begin position="381"/>
        <end position="404"/>
    </location>
</feature>
<dbReference type="Ensembl" id="ENSCINT00000028952.2">
    <property type="protein sequence ID" value="ENSCINP00000028706.2"/>
    <property type="gene ID" value="ENSCING00000008193.3"/>
</dbReference>
<keyword evidence="1" id="KW-0472">Membrane</keyword>
<feature type="transmembrane region" description="Helical" evidence="1">
    <location>
        <begin position="352"/>
        <end position="375"/>
    </location>
</feature>
<keyword evidence="1" id="KW-0812">Transmembrane</keyword>
<dbReference type="Proteomes" id="UP000008144">
    <property type="component" value="Chromosome 12"/>
</dbReference>
<reference evidence="2" key="4">
    <citation type="submission" date="2025-09" db="UniProtKB">
        <authorList>
            <consortium name="Ensembl"/>
        </authorList>
    </citation>
    <scope>IDENTIFICATION</scope>
</reference>
<dbReference type="EMBL" id="EAAA01000930">
    <property type="status" value="NOT_ANNOTATED_CDS"/>
    <property type="molecule type" value="Genomic_DNA"/>
</dbReference>
<dbReference type="SUPFAM" id="SSF103473">
    <property type="entry name" value="MFS general substrate transporter"/>
    <property type="match status" value="1"/>
</dbReference>
<dbReference type="PANTHER" id="PTHR20765">
    <property type="entry name" value="SOLUTE CARRIER FAMILY 43 MEMBER 3-RELATED"/>
    <property type="match status" value="1"/>
</dbReference>
<dbReference type="InterPro" id="IPR011701">
    <property type="entry name" value="MFS"/>
</dbReference>
<dbReference type="InParanoid" id="F6PND8"/>
<keyword evidence="3" id="KW-1185">Reference proteome</keyword>
<dbReference type="GO" id="GO:0015804">
    <property type="term" value="P:neutral amino acid transport"/>
    <property type="evidence" value="ECO:0000318"/>
    <property type="project" value="GO_Central"/>
</dbReference>
<dbReference type="InterPro" id="IPR027197">
    <property type="entry name" value="SLC43A3"/>
</dbReference>
<dbReference type="PANTHER" id="PTHR20765:SF1">
    <property type="entry name" value="EQUILIBRATIVE NUCLEOBASE TRANSPORTER 1"/>
    <property type="match status" value="1"/>
</dbReference>
<dbReference type="Gene3D" id="1.20.1250.20">
    <property type="entry name" value="MFS general substrate transporter like domains"/>
    <property type="match status" value="1"/>
</dbReference>
<feature type="transmembrane region" description="Helical" evidence="1">
    <location>
        <begin position="416"/>
        <end position="437"/>
    </location>
</feature>
<feature type="transmembrane region" description="Helical" evidence="1">
    <location>
        <begin position="67"/>
        <end position="89"/>
    </location>
</feature>
<dbReference type="FunFam" id="1.20.1250.20:FF:001488">
    <property type="entry name" value="Uncharacterized protein"/>
    <property type="match status" value="1"/>
</dbReference>
<feature type="transmembrane region" description="Helical" evidence="1">
    <location>
        <begin position="314"/>
        <end position="332"/>
    </location>
</feature>
<feature type="transmembrane region" description="Helical" evidence="1">
    <location>
        <begin position="443"/>
        <end position="463"/>
    </location>
</feature>
<name>F6PND8_CIOIN</name>
<evidence type="ECO:0000313" key="3">
    <source>
        <dbReference type="Proteomes" id="UP000008144"/>
    </source>
</evidence>
<dbReference type="HOGENOM" id="CLU_035676_1_1_1"/>
<feature type="transmembrane region" description="Helical" evidence="1">
    <location>
        <begin position="279"/>
        <end position="302"/>
    </location>
</feature>
<sequence>MLNPNLPYHIASILNGCLECILFGGVIFGWPSLEYILKHEGYFTCLCEKNSTLSEATTEQCDESYKMFNLVFTIALALSQTILPFGGYVFDRFGTWTHRGVAVLLLTAAATCLALSTVDTSILLFPSMLVFAISGFSVLMSNIQLGNLAGKARASIITLLNGSFDSGTFVFLMFKIAHDLGLDWKLMAKAYAVFTILPWISTFILMPRKRFASPSNTNEIFQSKPRVANQAEDGNEETNKFEQKLATKIDQVSEEAVRDTSEISLKQCLKSPMFWSGQFYFCLLNLRIIFFLGSFSTWLASFQSDANVSRLTDIFSILLVLAIFVSPANGLITDGTVYFSEKRGCSKLKSTWNGLFASTFATSLLAVLFSITVAFKQTYASFVLLVITRSFVYASNTAFVSIAFPSGHFGKLYGINNLIAGISGFLQYGLFSIGIAVDRNFRITNFVMILMSACTFVHSVMVYRKSRK</sequence>
<keyword evidence="1" id="KW-1133">Transmembrane helix</keyword>
<feature type="transmembrane region" description="Helical" evidence="1">
    <location>
        <begin position="155"/>
        <end position="174"/>
    </location>
</feature>
<dbReference type="GeneTree" id="ENSGT00940000153576"/>
<evidence type="ECO:0008006" key="4">
    <source>
        <dbReference type="Google" id="ProtNLM"/>
    </source>
</evidence>
<dbReference type="Pfam" id="PF07690">
    <property type="entry name" value="MFS_1"/>
    <property type="match status" value="1"/>
</dbReference>
<evidence type="ECO:0000313" key="2">
    <source>
        <dbReference type="Ensembl" id="ENSCINP00000028706.2"/>
    </source>
</evidence>
<reference evidence="2" key="2">
    <citation type="journal article" date="2008" name="Genome Biol.">
        <title>Improved genome assembly and evidence-based global gene model set for the chordate Ciona intestinalis: new insight into intron and operon populations.</title>
        <authorList>
            <person name="Satou Y."/>
            <person name="Mineta K."/>
            <person name="Ogasawara M."/>
            <person name="Sasakura Y."/>
            <person name="Shoguchi E."/>
            <person name="Ueno K."/>
            <person name="Yamada L."/>
            <person name="Matsumoto J."/>
            <person name="Wasserscheid J."/>
            <person name="Dewar K."/>
            <person name="Wiley G.B."/>
            <person name="Macmil S.L."/>
            <person name="Roe B.A."/>
            <person name="Zeller R.W."/>
            <person name="Hastings K.E."/>
            <person name="Lemaire P."/>
            <person name="Lindquist E."/>
            <person name="Endo T."/>
            <person name="Hotta K."/>
            <person name="Inaba K."/>
        </authorList>
    </citation>
    <scope>NUCLEOTIDE SEQUENCE [LARGE SCALE GENOMIC DNA]</scope>
    <source>
        <strain evidence="2">wild type</strain>
    </source>
</reference>
<organism evidence="2 3">
    <name type="scientific">Ciona intestinalis</name>
    <name type="common">Transparent sea squirt</name>
    <name type="synonym">Ascidia intestinalis</name>
    <dbReference type="NCBI Taxonomy" id="7719"/>
    <lineage>
        <taxon>Eukaryota</taxon>
        <taxon>Metazoa</taxon>
        <taxon>Chordata</taxon>
        <taxon>Tunicata</taxon>
        <taxon>Ascidiacea</taxon>
        <taxon>Phlebobranchia</taxon>
        <taxon>Cionidae</taxon>
        <taxon>Ciona</taxon>
    </lineage>
</organism>